<dbReference type="OMA" id="FMSIPYE"/>
<accession>A8PHA9</accession>
<evidence type="ECO:0000313" key="1">
    <source>
        <dbReference type="EMBL" id="EAU80443.2"/>
    </source>
</evidence>
<dbReference type="STRING" id="240176.A8PHA9"/>
<dbReference type="AlphaFoldDB" id="A8PHA9"/>
<dbReference type="PANTHER" id="PTHR10285">
    <property type="entry name" value="URIDINE KINASE"/>
    <property type="match status" value="1"/>
</dbReference>
<evidence type="ECO:0008006" key="3">
    <source>
        <dbReference type="Google" id="ProtNLM"/>
    </source>
</evidence>
<sequence>MDHDTIPTRVIMIGIGGATSSGKTTLAKHLRNCLPGSFIVHQDDFVPPAEKLPVDPEFGFANWDDAPGAIEWDRMASFISDLKKSGELPSGHRSVDEFNETSPVNVEESVIAAWRARSEQMAKEHLDKYGERLRIVSNLDVKVFIRVSEGVARERRESRSYYTPGGYYYFGVIGDCSSRVYSEGEVWKDPPQYWEKIVWPAYIRAHEHLFEEGDVESGKVKEGYILLEGDMEDMVRAVMVALKI</sequence>
<dbReference type="InterPro" id="IPR027417">
    <property type="entry name" value="P-loop_NTPase"/>
</dbReference>
<dbReference type="Proteomes" id="UP000001861">
    <property type="component" value="Unassembled WGS sequence"/>
</dbReference>
<name>A8PHA9_COPC7</name>
<dbReference type="VEuPathDB" id="FungiDB:CC1G_12108"/>
<comment type="caution">
    <text evidence="1">The sequence shown here is derived from an EMBL/GenBank/DDBJ whole genome shotgun (WGS) entry which is preliminary data.</text>
</comment>
<proteinExistence type="predicted"/>
<dbReference type="SUPFAM" id="SSF52540">
    <property type="entry name" value="P-loop containing nucleoside triphosphate hydrolases"/>
    <property type="match status" value="1"/>
</dbReference>
<dbReference type="RefSeq" id="XP_001841373.2">
    <property type="nucleotide sequence ID" value="XM_001841321.2"/>
</dbReference>
<evidence type="ECO:0000313" key="2">
    <source>
        <dbReference type="Proteomes" id="UP000001861"/>
    </source>
</evidence>
<reference evidence="1 2" key="1">
    <citation type="journal article" date="2010" name="Proc. Natl. Acad. Sci. U.S.A.">
        <title>Insights into evolution of multicellular fungi from the assembled chromosomes of the mushroom Coprinopsis cinerea (Coprinus cinereus).</title>
        <authorList>
            <person name="Stajich J.E."/>
            <person name="Wilke S.K."/>
            <person name="Ahren D."/>
            <person name="Au C.H."/>
            <person name="Birren B.W."/>
            <person name="Borodovsky M."/>
            <person name="Burns C."/>
            <person name="Canback B."/>
            <person name="Casselton L.A."/>
            <person name="Cheng C.K."/>
            <person name="Deng J."/>
            <person name="Dietrich F.S."/>
            <person name="Fargo D.C."/>
            <person name="Farman M.L."/>
            <person name="Gathman A.C."/>
            <person name="Goldberg J."/>
            <person name="Guigo R."/>
            <person name="Hoegger P.J."/>
            <person name="Hooker J.B."/>
            <person name="Huggins A."/>
            <person name="James T.Y."/>
            <person name="Kamada T."/>
            <person name="Kilaru S."/>
            <person name="Kodira C."/>
            <person name="Kues U."/>
            <person name="Kupfer D."/>
            <person name="Kwan H.S."/>
            <person name="Lomsadze A."/>
            <person name="Li W."/>
            <person name="Lilly W.W."/>
            <person name="Ma L.J."/>
            <person name="Mackey A.J."/>
            <person name="Manning G."/>
            <person name="Martin F."/>
            <person name="Muraguchi H."/>
            <person name="Natvig D.O."/>
            <person name="Palmerini H."/>
            <person name="Ramesh M.A."/>
            <person name="Rehmeyer C.J."/>
            <person name="Roe B.A."/>
            <person name="Shenoy N."/>
            <person name="Stanke M."/>
            <person name="Ter-Hovhannisyan V."/>
            <person name="Tunlid A."/>
            <person name="Velagapudi R."/>
            <person name="Vision T.J."/>
            <person name="Zeng Q."/>
            <person name="Zolan M.E."/>
            <person name="Pukkila P.J."/>
        </authorList>
    </citation>
    <scope>NUCLEOTIDE SEQUENCE [LARGE SCALE GENOMIC DNA]</scope>
    <source>
        <strain evidence="2">Okayama-7 / 130 / ATCC MYA-4618 / FGSC 9003</strain>
    </source>
</reference>
<dbReference type="eggNOG" id="KOG3308">
    <property type="taxonomic scope" value="Eukaryota"/>
</dbReference>
<dbReference type="Gene3D" id="3.40.50.300">
    <property type="entry name" value="P-loop containing nucleotide triphosphate hydrolases"/>
    <property type="match status" value="1"/>
</dbReference>
<dbReference type="HOGENOM" id="CLU_058668_1_1_1"/>
<protein>
    <recommendedName>
        <fullName evidence="3">P-loop containing nucleoside triphosphate hydrolase protein</fullName>
    </recommendedName>
</protein>
<dbReference type="GeneID" id="6018053"/>
<organism evidence="1 2">
    <name type="scientific">Coprinopsis cinerea (strain Okayama-7 / 130 / ATCC MYA-4618 / FGSC 9003)</name>
    <name type="common">Inky cap fungus</name>
    <name type="synonym">Hormographiella aspergillata</name>
    <dbReference type="NCBI Taxonomy" id="240176"/>
    <lineage>
        <taxon>Eukaryota</taxon>
        <taxon>Fungi</taxon>
        <taxon>Dikarya</taxon>
        <taxon>Basidiomycota</taxon>
        <taxon>Agaricomycotina</taxon>
        <taxon>Agaricomycetes</taxon>
        <taxon>Agaricomycetidae</taxon>
        <taxon>Agaricales</taxon>
        <taxon>Agaricineae</taxon>
        <taxon>Psathyrellaceae</taxon>
        <taxon>Coprinopsis</taxon>
    </lineage>
</organism>
<dbReference type="OrthoDB" id="10041966at2759"/>
<gene>
    <name evidence="1" type="ORF">CC1G_12108</name>
</gene>
<keyword evidence="2" id="KW-1185">Reference proteome</keyword>
<dbReference type="KEGG" id="cci:CC1G_12108"/>
<dbReference type="EMBL" id="AACS02000006">
    <property type="protein sequence ID" value="EAU80443.2"/>
    <property type="molecule type" value="Genomic_DNA"/>
</dbReference>
<dbReference type="FunCoup" id="A8PHA9">
    <property type="interactions" value="226"/>
</dbReference>
<dbReference type="InParanoid" id="A8PHA9"/>